<evidence type="ECO:0000256" key="2">
    <source>
        <dbReference type="SAM" id="SignalP"/>
    </source>
</evidence>
<keyword evidence="1" id="KW-0175">Coiled coil</keyword>
<proteinExistence type="predicted"/>
<name>A0A4Q1D602_9BACT</name>
<evidence type="ECO:0008006" key="5">
    <source>
        <dbReference type="Google" id="ProtNLM"/>
    </source>
</evidence>
<keyword evidence="4" id="KW-1185">Reference proteome</keyword>
<keyword evidence="2" id="KW-0732">Signal</keyword>
<feature type="coiled-coil region" evidence="1">
    <location>
        <begin position="131"/>
        <end position="158"/>
    </location>
</feature>
<protein>
    <recommendedName>
        <fullName evidence="5">DUF3829 domain-containing protein</fullName>
    </recommendedName>
</protein>
<organism evidence="3 4">
    <name type="scientific">Filimonas effusa</name>
    <dbReference type="NCBI Taxonomy" id="2508721"/>
    <lineage>
        <taxon>Bacteria</taxon>
        <taxon>Pseudomonadati</taxon>
        <taxon>Bacteroidota</taxon>
        <taxon>Chitinophagia</taxon>
        <taxon>Chitinophagales</taxon>
        <taxon>Chitinophagaceae</taxon>
        <taxon>Filimonas</taxon>
    </lineage>
</organism>
<evidence type="ECO:0000313" key="3">
    <source>
        <dbReference type="EMBL" id="RXK83838.1"/>
    </source>
</evidence>
<comment type="caution">
    <text evidence="3">The sequence shown here is derived from an EMBL/GenBank/DDBJ whole genome shotgun (WGS) entry which is preliminary data.</text>
</comment>
<sequence>MKKMIMKHYFFLLMLLSLVAAMPATAQTEDPVKYLSAIYAPQQEMNKTYMAYVSAMAHSKRAKKIEKMRMQTLEGIEKCRYKTIDIPFYKGDNALRKSSLDYIQLCYKLFNDDYAHIVNMDEIAEQSFDEMQAYLLLQEKTEEKLQQASKNMSDAVDSFAAKYHVQLVEGQKDELSIKMAKAGEVNKYHNKVYLLFFKCNWQDGQLTNAFNKKKLTEIEQSRNALSAFANEGLAVLDTLKNLEGDPALAGACKNALQFYKKSAEEATQLADFLLKEEAFEKLQKSFEAKSAKDRTKEDVDAYNKAVGELNAAADKFNKTNTALNNGRNQVIQQWNETERSFVDAHMPHY</sequence>
<dbReference type="OrthoDB" id="1137595at2"/>
<evidence type="ECO:0000313" key="4">
    <source>
        <dbReference type="Proteomes" id="UP000290545"/>
    </source>
</evidence>
<feature type="chain" id="PRO_5020953256" description="DUF3829 domain-containing protein" evidence="2">
    <location>
        <begin position="27"/>
        <end position="349"/>
    </location>
</feature>
<accession>A0A4Q1D602</accession>
<evidence type="ECO:0000256" key="1">
    <source>
        <dbReference type="SAM" id="Coils"/>
    </source>
</evidence>
<dbReference type="AlphaFoldDB" id="A0A4Q1D602"/>
<gene>
    <name evidence="3" type="ORF">ESB13_17360</name>
</gene>
<reference evidence="3 4" key="1">
    <citation type="submission" date="2019-01" db="EMBL/GenBank/DDBJ databases">
        <title>Filimonas sp. strain TTM-71.</title>
        <authorList>
            <person name="Chen W.-M."/>
        </authorList>
    </citation>
    <scope>NUCLEOTIDE SEQUENCE [LARGE SCALE GENOMIC DNA]</scope>
    <source>
        <strain evidence="3 4">TTM-71</strain>
    </source>
</reference>
<dbReference type="Proteomes" id="UP000290545">
    <property type="component" value="Unassembled WGS sequence"/>
</dbReference>
<dbReference type="EMBL" id="SDHZ01000002">
    <property type="protein sequence ID" value="RXK83838.1"/>
    <property type="molecule type" value="Genomic_DNA"/>
</dbReference>
<feature type="signal peptide" evidence="2">
    <location>
        <begin position="1"/>
        <end position="26"/>
    </location>
</feature>
<dbReference type="RefSeq" id="WP_129004890.1">
    <property type="nucleotide sequence ID" value="NZ_SDHZ01000002.1"/>
</dbReference>